<name>A0A7W5ANL3_9ACTN</name>
<keyword evidence="2" id="KW-1185">Reference proteome</keyword>
<dbReference type="Proteomes" id="UP000590749">
    <property type="component" value="Unassembled WGS sequence"/>
</dbReference>
<sequence>MKRFGSRNRLRRHLRDVAAICPAQMWLSSGYVLNRCELDAGHGGKHKDGCMRWGSE</sequence>
<dbReference type="EMBL" id="JACHXF010000018">
    <property type="protein sequence ID" value="MBB3099322.1"/>
    <property type="molecule type" value="Genomic_DNA"/>
</dbReference>
<evidence type="ECO:0000313" key="2">
    <source>
        <dbReference type="Proteomes" id="UP000590749"/>
    </source>
</evidence>
<dbReference type="AlphaFoldDB" id="A0A7W5ANL3"/>
<dbReference type="RefSeq" id="WP_183225384.1">
    <property type="nucleotide sequence ID" value="NZ_BMPW01000021.1"/>
</dbReference>
<proteinExistence type="predicted"/>
<reference evidence="1 2" key="1">
    <citation type="submission" date="2020-08" db="EMBL/GenBank/DDBJ databases">
        <title>Genomic Encyclopedia of Type Strains, Phase III (KMG-III): the genomes of soil and plant-associated and newly described type strains.</title>
        <authorList>
            <person name="Whitman W."/>
        </authorList>
    </citation>
    <scope>NUCLEOTIDE SEQUENCE [LARGE SCALE GENOMIC DNA]</scope>
    <source>
        <strain evidence="1 2">CECT 3287</strain>
    </source>
</reference>
<gene>
    <name evidence="1" type="ORF">FHR83_007028</name>
</gene>
<organism evidence="1 2">
    <name type="scientific">Actinoplanes campanulatus</name>
    <dbReference type="NCBI Taxonomy" id="113559"/>
    <lineage>
        <taxon>Bacteria</taxon>
        <taxon>Bacillati</taxon>
        <taxon>Actinomycetota</taxon>
        <taxon>Actinomycetes</taxon>
        <taxon>Micromonosporales</taxon>
        <taxon>Micromonosporaceae</taxon>
        <taxon>Actinoplanes</taxon>
    </lineage>
</organism>
<accession>A0A7W5ANL3</accession>
<protein>
    <submittedName>
        <fullName evidence="1">Uncharacterized protein</fullName>
    </submittedName>
</protein>
<comment type="caution">
    <text evidence="1">The sequence shown here is derived from an EMBL/GenBank/DDBJ whole genome shotgun (WGS) entry which is preliminary data.</text>
</comment>
<evidence type="ECO:0000313" key="1">
    <source>
        <dbReference type="EMBL" id="MBB3099322.1"/>
    </source>
</evidence>